<comment type="caution">
    <text evidence="1">The sequence shown here is derived from an EMBL/GenBank/DDBJ whole genome shotgun (WGS) entry which is preliminary data.</text>
</comment>
<reference evidence="1 2" key="1">
    <citation type="submission" date="2012-12" db="EMBL/GenBank/DDBJ databases">
        <title>Genome assembly of Fulvivirga imtechensis AK7.</title>
        <authorList>
            <person name="Nupur N."/>
            <person name="Khatri I."/>
            <person name="Kumar R."/>
            <person name="Subramanian S."/>
            <person name="Pinnaka A."/>
        </authorList>
    </citation>
    <scope>NUCLEOTIDE SEQUENCE [LARGE SCALE GENOMIC DNA]</scope>
    <source>
        <strain evidence="1 2">AK7</strain>
    </source>
</reference>
<dbReference type="AlphaFoldDB" id="L8JHN1"/>
<proteinExistence type="predicted"/>
<sequence length="172" mass="20365">MLSIFLTYHLGYYGVYIIVEHQINSQWKEKILEDQLDMSALKTVSTPFSLPYRPDQVDYQPTFGLFKIDGEFYRFVKYRYAMDTLHLVYAKDRKMESLYGSLRDWAVTFTTIPVSKSGNVEWWKSMCKDFLMSLFAKEVYDRPLYAQKKYSKGLLFVYSFFIEVPSPPPKTT</sequence>
<name>L8JHN1_9BACT</name>
<evidence type="ECO:0000313" key="1">
    <source>
        <dbReference type="EMBL" id="ELR68361.1"/>
    </source>
</evidence>
<keyword evidence="2" id="KW-1185">Reference proteome</keyword>
<organism evidence="1 2">
    <name type="scientific">Fulvivirga imtechensis AK7</name>
    <dbReference type="NCBI Taxonomy" id="1237149"/>
    <lineage>
        <taxon>Bacteria</taxon>
        <taxon>Pseudomonadati</taxon>
        <taxon>Bacteroidota</taxon>
        <taxon>Cytophagia</taxon>
        <taxon>Cytophagales</taxon>
        <taxon>Fulvivirgaceae</taxon>
        <taxon>Fulvivirga</taxon>
    </lineage>
</organism>
<dbReference type="Proteomes" id="UP000011135">
    <property type="component" value="Unassembled WGS sequence"/>
</dbReference>
<dbReference type="eggNOG" id="ENOG5033EAC">
    <property type="taxonomic scope" value="Bacteria"/>
</dbReference>
<gene>
    <name evidence="1" type="ORF">C900_00460</name>
</gene>
<accession>L8JHN1</accession>
<evidence type="ECO:0000313" key="2">
    <source>
        <dbReference type="Proteomes" id="UP000011135"/>
    </source>
</evidence>
<protein>
    <submittedName>
        <fullName evidence="1">Uncharacterized protein</fullName>
    </submittedName>
</protein>
<dbReference type="EMBL" id="AMZN01000117">
    <property type="protein sequence ID" value="ELR68361.1"/>
    <property type="molecule type" value="Genomic_DNA"/>
</dbReference>